<dbReference type="EMBL" id="JAJOZI010000024">
    <property type="protein sequence ID" value="MCD7037753.1"/>
    <property type="molecule type" value="Genomic_DNA"/>
</dbReference>
<keyword evidence="2" id="KW-1185">Reference proteome</keyword>
<proteinExistence type="predicted"/>
<evidence type="ECO:0000313" key="2">
    <source>
        <dbReference type="Proteomes" id="UP001154922"/>
    </source>
</evidence>
<reference evidence="1 2" key="2">
    <citation type="journal article" date="2023" name="Plant Pathol.">
        <title>Dismantling and reorganizing Pseudomonas marginalis sensu#lato.</title>
        <authorList>
            <person name="Sawada H."/>
            <person name="Fujikawa T."/>
            <person name="Satou M."/>
        </authorList>
    </citation>
    <scope>NUCLEOTIDE SEQUENCE [LARGE SCALE GENOMIC DNA]</scope>
    <source>
        <strain evidence="1 2">MAFF 311096</strain>
    </source>
</reference>
<dbReference type="RefSeq" id="WP_065948938.1">
    <property type="nucleotide sequence ID" value="NZ_JAJOZG010000021.1"/>
</dbReference>
<accession>A0ABS8QRT5</accession>
<organism evidence="1 2">
    <name type="scientific">Pseudomonas petroselini</name>
    <dbReference type="NCBI Taxonomy" id="2899822"/>
    <lineage>
        <taxon>Bacteria</taxon>
        <taxon>Pseudomonadati</taxon>
        <taxon>Pseudomonadota</taxon>
        <taxon>Gammaproteobacteria</taxon>
        <taxon>Pseudomonadales</taxon>
        <taxon>Pseudomonadaceae</taxon>
        <taxon>Pseudomonas</taxon>
    </lineage>
</organism>
<dbReference type="Proteomes" id="UP001154922">
    <property type="component" value="Unassembled WGS sequence"/>
</dbReference>
<gene>
    <name evidence="1" type="ORF">LRQ20_05330</name>
</gene>
<dbReference type="Pfam" id="PF11215">
    <property type="entry name" value="DUF3010"/>
    <property type="match status" value="1"/>
</dbReference>
<name>A0ABS8QRT5_9PSED</name>
<evidence type="ECO:0000313" key="1">
    <source>
        <dbReference type="EMBL" id="MCD7037753.1"/>
    </source>
</evidence>
<comment type="caution">
    <text evidence="1">The sequence shown here is derived from an EMBL/GenBank/DDBJ whole genome shotgun (WGS) entry which is preliminary data.</text>
</comment>
<sequence>MDKICGVELAGSEAVIVLLEKANADYVFLRNESQKIKLGDDESSDDIKSFFETFQNFVRQHNVELVVIKKRPQKGKMAAGAVSFKMESLIQLNGVSEVTFVTGQGMSASEKKVPFNLPVGLRKYQEDAFKAAAFYIRKQGL</sequence>
<protein>
    <submittedName>
        <fullName evidence="1">DUF3010 family protein</fullName>
    </submittedName>
</protein>
<reference evidence="1 2" key="1">
    <citation type="journal article" date="2022" name="Int. J. Syst. Evol. Microbiol.">
        <title>Pseudomonas petroselini sp. nov., a pathogen causing bacterial rot of parsley in Japan.</title>
        <authorList>
            <person name="Sawada H."/>
            <person name="Fujikawa T."/>
            <person name="Osada S."/>
            <person name="Satou M."/>
        </authorList>
    </citation>
    <scope>NUCLEOTIDE SEQUENCE [LARGE SCALE GENOMIC DNA]</scope>
    <source>
        <strain evidence="1 2">MAFF 311096</strain>
    </source>
</reference>
<dbReference type="InterPro" id="IPR021378">
    <property type="entry name" value="DUF3010"/>
</dbReference>